<keyword evidence="7" id="KW-1185">Reference proteome</keyword>
<dbReference type="PANTHER" id="PTHR45138">
    <property type="entry name" value="REGULATORY COMPONENTS OF SENSORY TRANSDUCTION SYSTEM"/>
    <property type="match status" value="1"/>
</dbReference>
<organism evidence="6 7">
    <name type="scientific">Bosea vaviloviae</name>
    <dbReference type="NCBI Taxonomy" id="1526658"/>
    <lineage>
        <taxon>Bacteria</taxon>
        <taxon>Pseudomonadati</taxon>
        <taxon>Pseudomonadota</taxon>
        <taxon>Alphaproteobacteria</taxon>
        <taxon>Hyphomicrobiales</taxon>
        <taxon>Boseaceae</taxon>
        <taxon>Bosea</taxon>
    </lineage>
</organism>
<dbReference type="InterPro" id="IPR000160">
    <property type="entry name" value="GGDEF_dom"/>
</dbReference>
<comment type="catalytic activity">
    <reaction evidence="2">
        <text>2 GTP = 3',3'-c-di-GMP + 2 diphosphate</text>
        <dbReference type="Rhea" id="RHEA:24898"/>
        <dbReference type="ChEBI" id="CHEBI:33019"/>
        <dbReference type="ChEBI" id="CHEBI:37565"/>
        <dbReference type="ChEBI" id="CHEBI:58805"/>
        <dbReference type="EC" id="2.7.7.65"/>
    </reaction>
</comment>
<dbReference type="EC" id="2.7.7.65" evidence="1"/>
<comment type="caution">
    <text evidence="6">The sequence shown here is derived from an EMBL/GenBank/DDBJ whole genome shotgun (WGS) entry which is preliminary data.</text>
</comment>
<dbReference type="Gene3D" id="3.30.70.270">
    <property type="match status" value="1"/>
</dbReference>
<dbReference type="InterPro" id="IPR001789">
    <property type="entry name" value="Sig_transdc_resp-reg_receiver"/>
</dbReference>
<keyword evidence="3" id="KW-0597">Phosphoprotein</keyword>
<dbReference type="NCBIfam" id="TIGR00254">
    <property type="entry name" value="GGDEF"/>
    <property type="match status" value="1"/>
</dbReference>
<dbReference type="PATRIC" id="fig|1526658.3.peg.5598"/>
<dbReference type="GO" id="GO:0052621">
    <property type="term" value="F:diguanylate cyclase activity"/>
    <property type="evidence" value="ECO:0007669"/>
    <property type="project" value="UniProtKB-EC"/>
</dbReference>
<dbReference type="PROSITE" id="PS50887">
    <property type="entry name" value="GGDEF"/>
    <property type="match status" value="1"/>
</dbReference>
<dbReference type="PANTHER" id="PTHR45138:SF9">
    <property type="entry name" value="DIGUANYLATE CYCLASE DGCM-RELATED"/>
    <property type="match status" value="1"/>
</dbReference>
<dbReference type="GO" id="GO:0000160">
    <property type="term" value="P:phosphorelay signal transduction system"/>
    <property type="evidence" value="ECO:0007669"/>
    <property type="project" value="InterPro"/>
</dbReference>
<dbReference type="SUPFAM" id="SSF52172">
    <property type="entry name" value="CheY-like"/>
    <property type="match status" value="2"/>
</dbReference>
<dbReference type="SMART" id="SM00448">
    <property type="entry name" value="REC"/>
    <property type="match status" value="2"/>
</dbReference>
<dbReference type="GO" id="GO:0005886">
    <property type="term" value="C:plasma membrane"/>
    <property type="evidence" value="ECO:0007669"/>
    <property type="project" value="TreeGrafter"/>
</dbReference>
<dbReference type="Pfam" id="PF00072">
    <property type="entry name" value="Response_reg"/>
    <property type="match status" value="2"/>
</dbReference>
<dbReference type="Pfam" id="PF00990">
    <property type="entry name" value="GGDEF"/>
    <property type="match status" value="1"/>
</dbReference>
<evidence type="ECO:0000259" key="4">
    <source>
        <dbReference type="PROSITE" id="PS50110"/>
    </source>
</evidence>
<dbReference type="GO" id="GO:0043709">
    <property type="term" value="P:cell adhesion involved in single-species biofilm formation"/>
    <property type="evidence" value="ECO:0007669"/>
    <property type="project" value="TreeGrafter"/>
</dbReference>
<evidence type="ECO:0000256" key="3">
    <source>
        <dbReference type="PROSITE-ProRule" id="PRU00169"/>
    </source>
</evidence>
<accession>A0A0N1FJR7</accession>
<protein>
    <recommendedName>
        <fullName evidence="1">diguanylate cyclase</fullName>
        <ecNumber evidence="1">2.7.7.65</ecNumber>
    </recommendedName>
</protein>
<dbReference type="InterPro" id="IPR029787">
    <property type="entry name" value="Nucleotide_cyclase"/>
</dbReference>
<feature type="domain" description="Response regulatory" evidence="4">
    <location>
        <begin position="142"/>
        <end position="259"/>
    </location>
</feature>
<dbReference type="SMART" id="SM00267">
    <property type="entry name" value="GGDEF"/>
    <property type="match status" value="1"/>
</dbReference>
<dbReference type="Gene3D" id="3.40.50.2300">
    <property type="match status" value="2"/>
</dbReference>
<dbReference type="EMBL" id="LGSZ01000025">
    <property type="protein sequence ID" value="KPH81945.1"/>
    <property type="molecule type" value="Genomic_DNA"/>
</dbReference>
<dbReference type="SUPFAM" id="SSF55073">
    <property type="entry name" value="Nucleotide cyclase"/>
    <property type="match status" value="1"/>
</dbReference>
<feature type="modified residue" description="4-aspartylphosphate" evidence="3">
    <location>
        <position position="192"/>
    </location>
</feature>
<evidence type="ECO:0000313" key="6">
    <source>
        <dbReference type="EMBL" id="KPH81945.1"/>
    </source>
</evidence>
<gene>
    <name evidence="6" type="ORF">AE618_06020</name>
</gene>
<evidence type="ECO:0000313" key="7">
    <source>
        <dbReference type="Proteomes" id="UP000037822"/>
    </source>
</evidence>
<dbReference type="RefSeq" id="WP_054208130.1">
    <property type="nucleotide sequence ID" value="NZ_LGSZ01000025.1"/>
</dbReference>
<name>A0A0N1FJR7_9HYPH</name>
<feature type="domain" description="Response regulatory" evidence="4">
    <location>
        <begin position="19"/>
        <end position="134"/>
    </location>
</feature>
<dbReference type="InterPro" id="IPR043128">
    <property type="entry name" value="Rev_trsase/Diguanyl_cyclase"/>
</dbReference>
<dbReference type="AlphaFoldDB" id="A0A0N1FJR7"/>
<evidence type="ECO:0000256" key="1">
    <source>
        <dbReference type="ARBA" id="ARBA00012528"/>
    </source>
</evidence>
<feature type="domain" description="GGDEF" evidence="5">
    <location>
        <begin position="302"/>
        <end position="432"/>
    </location>
</feature>
<evidence type="ECO:0000259" key="5">
    <source>
        <dbReference type="PROSITE" id="PS50887"/>
    </source>
</evidence>
<dbReference type="InterPro" id="IPR050469">
    <property type="entry name" value="Diguanylate_Cyclase"/>
</dbReference>
<dbReference type="PROSITE" id="PS50110">
    <property type="entry name" value="RESPONSE_REGULATORY"/>
    <property type="match status" value="2"/>
</dbReference>
<dbReference type="GO" id="GO:1902201">
    <property type="term" value="P:negative regulation of bacterial-type flagellum-dependent cell motility"/>
    <property type="evidence" value="ECO:0007669"/>
    <property type="project" value="TreeGrafter"/>
</dbReference>
<dbReference type="InterPro" id="IPR011006">
    <property type="entry name" value="CheY-like_superfamily"/>
</dbReference>
<reference evidence="6 7" key="1">
    <citation type="submission" date="2015-07" db="EMBL/GenBank/DDBJ databases">
        <title>Whole genome sequencing of Bosea vaviloviae isolated from cave pool.</title>
        <authorList>
            <person name="Tan N.E.H."/>
            <person name="Lee Y.P."/>
            <person name="Gan H.M."/>
            <person name="Barton H."/>
            <person name="Savka M.A."/>
        </authorList>
    </citation>
    <scope>NUCLEOTIDE SEQUENCE [LARGE SCALE GENOMIC DNA]</scope>
    <source>
        <strain evidence="6 7">SD260</strain>
    </source>
</reference>
<dbReference type="OrthoDB" id="9812260at2"/>
<dbReference type="CDD" id="cd01949">
    <property type="entry name" value="GGDEF"/>
    <property type="match status" value="1"/>
</dbReference>
<dbReference type="Proteomes" id="UP000037822">
    <property type="component" value="Unassembled WGS sequence"/>
</dbReference>
<sequence length="432" mass="48022">MTQRSAEYQPLFRPQDKRRVLVVEDSKTFSIALRQMIEAETGLKVTSCGCLKDLSTAILRDQEGYAIAVVDLNLPDAPNGEALDWTVSHGIPTIVFTGTFDAATRTRIMEREVFDYVLKDSEFALGNLVGSVKRALTNKETRILVVDDMTTTRRLLGQMLTSQQYSVVEVGSGADALMMLEQDQEIRLVVSDYNMPDMDGYELARRIRRRYPAEQVRVIGISSSTDRTTSAGFLKAGAHDFISRPFVLEELQCRIASNAETLLRMRLLNDLAWRDYLTGLFNRRYFFERGPKMVAEARRASQPTCVAILDIDHFKLLNDEHGHDVGDDALRIFADHLGTSFEGHPHLLARLGGEEFALLLPGMSESAAAMLIEEVRIGIAGLGMPVRHVNLGLTVSIGLAVMSATDSLDLALRKADRALYAAKQAGRNRLNA</sequence>
<dbReference type="FunFam" id="3.30.70.270:FF:000001">
    <property type="entry name" value="Diguanylate cyclase domain protein"/>
    <property type="match status" value="1"/>
</dbReference>
<feature type="modified residue" description="4-aspartylphosphate" evidence="3">
    <location>
        <position position="71"/>
    </location>
</feature>
<proteinExistence type="predicted"/>
<evidence type="ECO:0000256" key="2">
    <source>
        <dbReference type="ARBA" id="ARBA00034247"/>
    </source>
</evidence>